<sequence length="136" mass="15143">MSAGPNKPFVTWETPDYEACHNGQARDMYEIQRLADMEAARYIIQSKVNEEDEYEEIPSALPPAAASPERPVAMEVGDARLSTPSFATGDKLPLALMVELALQEALSIATIYERRGLRLNEKHRKLLEELGKLADA</sequence>
<keyword evidence="2" id="KW-1185">Reference proteome</keyword>
<name>A0A0S4J396_BODSA</name>
<dbReference type="VEuPathDB" id="TriTrypDB:BSAL_81030"/>
<reference evidence="2" key="1">
    <citation type="submission" date="2015-09" db="EMBL/GenBank/DDBJ databases">
        <authorList>
            <consortium name="Pathogen Informatics"/>
        </authorList>
    </citation>
    <scope>NUCLEOTIDE SEQUENCE [LARGE SCALE GENOMIC DNA]</scope>
    <source>
        <strain evidence="2">Lake Konstanz</strain>
    </source>
</reference>
<dbReference type="AlphaFoldDB" id="A0A0S4J396"/>
<evidence type="ECO:0000313" key="1">
    <source>
        <dbReference type="EMBL" id="CUG54914.1"/>
    </source>
</evidence>
<dbReference type="Proteomes" id="UP000051952">
    <property type="component" value="Unassembled WGS sequence"/>
</dbReference>
<protein>
    <submittedName>
        <fullName evidence="1">Uncharacterized protein</fullName>
    </submittedName>
</protein>
<evidence type="ECO:0000313" key="2">
    <source>
        <dbReference type="Proteomes" id="UP000051952"/>
    </source>
</evidence>
<gene>
    <name evidence="1" type="ORF">BSAL_81030</name>
</gene>
<proteinExistence type="predicted"/>
<dbReference type="EMBL" id="CYKH01000868">
    <property type="protein sequence ID" value="CUG54914.1"/>
    <property type="molecule type" value="Genomic_DNA"/>
</dbReference>
<organism evidence="1 2">
    <name type="scientific">Bodo saltans</name>
    <name type="common">Flagellated protozoan</name>
    <dbReference type="NCBI Taxonomy" id="75058"/>
    <lineage>
        <taxon>Eukaryota</taxon>
        <taxon>Discoba</taxon>
        <taxon>Euglenozoa</taxon>
        <taxon>Kinetoplastea</taxon>
        <taxon>Metakinetoplastina</taxon>
        <taxon>Eubodonida</taxon>
        <taxon>Bodonidae</taxon>
        <taxon>Bodo</taxon>
    </lineage>
</organism>
<accession>A0A0S4J396</accession>